<sequence length="89" mass="9931">MFLGREQVWWIVPAGQQIRHAITDHPGSRPAGDLVTALCSAGVKLPYETWPTSREPASRRITARCPVCETRVADRQEKVEGLTVSTWDS</sequence>
<dbReference type="EMBL" id="QPJC01000003">
    <property type="protein sequence ID" value="RCW45176.1"/>
    <property type="molecule type" value="Genomic_DNA"/>
</dbReference>
<dbReference type="AlphaFoldDB" id="A0A368VV61"/>
<gene>
    <name evidence="1" type="ORF">DFQ14_103141</name>
</gene>
<comment type="caution">
    <text evidence="1">The sequence shown here is derived from an EMBL/GenBank/DDBJ whole genome shotgun (WGS) entry which is preliminary data.</text>
</comment>
<accession>A0A368VV61</accession>
<proteinExistence type="predicted"/>
<dbReference type="Proteomes" id="UP000253495">
    <property type="component" value="Unassembled WGS sequence"/>
</dbReference>
<name>A0A368VV61_9ACTN</name>
<dbReference type="OrthoDB" id="181267at2"/>
<evidence type="ECO:0000313" key="1">
    <source>
        <dbReference type="EMBL" id="RCW45176.1"/>
    </source>
</evidence>
<dbReference type="RefSeq" id="WP_114452301.1">
    <property type="nucleotide sequence ID" value="NZ_QPJC01000003.1"/>
</dbReference>
<protein>
    <submittedName>
        <fullName evidence="1">Uncharacterized protein</fullName>
    </submittedName>
</protein>
<keyword evidence="2" id="KW-1185">Reference proteome</keyword>
<reference evidence="1 2" key="1">
    <citation type="submission" date="2018-07" db="EMBL/GenBank/DDBJ databases">
        <title>Genomic Encyclopedia of Type Strains, Phase III (KMG-III): the genomes of soil and plant-associated and newly described type strains.</title>
        <authorList>
            <person name="Whitman W."/>
        </authorList>
    </citation>
    <scope>NUCLEOTIDE SEQUENCE [LARGE SCALE GENOMIC DNA]</scope>
    <source>
        <strain evidence="1 2">CECT 8575</strain>
    </source>
</reference>
<evidence type="ECO:0000313" key="2">
    <source>
        <dbReference type="Proteomes" id="UP000253495"/>
    </source>
</evidence>
<organism evidence="1 2">
    <name type="scientific">Halopolyspora algeriensis</name>
    <dbReference type="NCBI Taxonomy" id="1500506"/>
    <lineage>
        <taxon>Bacteria</taxon>
        <taxon>Bacillati</taxon>
        <taxon>Actinomycetota</taxon>
        <taxon>Actinomycetes</taxon>
        <taxon>Actinomycetes incertae sedis</taxon>
        <taxon>Halopolyspora</taxon>
    </lineage>
</organism>